<dbReference type="eggNOG" id="COG0402">
    <property type="taxonomic scope" value="Bacteria"/>
</dbReference>
<evidence type="ECO:0000256" key="1">
    <source>
        <dbReference type="ARBA" id="ARBA00022801"/>
    </source>
</evidence>
<dbReference type="STRING" id="592015.HMPREF1705_03408"/>
<evidence type="ECO:0000313" key="4">
    <source>
        <dbReference type="Proteomes" id="UP000005273"/>
    </source>
</evidence>
<proteinExistence type="predicted"/>
<dbReference type="Proteomes" id="UP000005273">
    <property type="component" value="Unassembled WGS sequence"/>
</dbReference>
<dbReference type="PANTHER" id="PTHR43794">
    <property type="entry name" value="AMINOHYDROLASE SSNA-RELATED"/>
    <property type="match status" value="1"/>
</dbReference>
<dbReference type="InterPro" id="IPR050287">
    <property type="entry name" value="MTA/SAH_deaminase"/>
</dbReference>
<comment type="caution">
    <text evidence="3">The sequence shown here is derived from an EMBL/GenBank/DDBJ whole genome shotgun (WGS) entry which is preliminary data.</text>
</comment>
<protein>
    <recommendedName>
        <fullName evidence="2">Amidohydrolase-related domain-containing protein</fullName>
    </recommendedName>
</protein>
<evidence type="ECO:0000313" key="3">
    <source>
        <dbReference type="EMBL" id="KRT34518.1"/>
    </source>
</evidence>
<dbReference type="EMBL" id="ACJX03000001">
    <property type="protein sequence ID" value="KRT34518.1"/>
    <property type="molecule type" value="Genomic_DNA"/>
</dbReference>
<dbReference type="InterPro" id="IPR006680">
    <property type="entry name" value="Amidohydro-rel"/>
</dbReference>
<dbReference type="SUPFAM" id="SSF51556">
    <property type="entry name" value="Metallo-dependent hydrolases"/>
    <property type="match status" value="1"/>
</dbReference>
<accession>A0A0T5X867</accession>
<keyword evidence="4" id="KW-1185">Reference proteome</keyword>
<dbReference type="GO" id="GO:0016810">
    <property type="term" value="F:hydrolase activity, acting on carbon-nitrogen (but not peptide) bonds"/>
    <property type="evidence" value="ECO:0007669"/>
    <property type="project" value="InterPro"/>
</dbReference>
<gene>
    <name evidence="3" type="ORF">HMPREF1705_03408</name>
</gene>
<feature type="domain" description="Amidohydrolase-related" evidence="2">
    <location>
        <begin position="65"/>
        <end position="421"/>
    </location>
</feature>
<dbReference type="Gene3D" id="2.30.40.10">
    <property type="entry name" value="Urease, subunit C, domain 1"/>
    <property type="match status" value="1"/>
</dbReference>
<dbReference type="NCBIfam" id="TIGR03314">
    <property type="entry name" value="Se_ssnA"/>
    <property type="match status" value="1"/>
</dbReference>
<dbReference type="NCBIfam" id="NF005540">
    <property type="entry name" value="PRK07203.1"/>
    <property type="match status" value="1"/>
</dbReference>
<dbReference type="SUPFAM" id="SSF51338">
    <property type="entry name" value="Composite domain of metallo-dependent hydrolases"/>
    <property type="match status" value="1"/>
</dbReference>
<sequence>MKGGIELLILKGGTVVTLGEDCRVIEDSGLVIDGETITGVGKSNDILAEYGNKEGVTVKDLGGRLVIPGFLNAHMHLYSSFARGMSIAGPSPKTFKEILERLWWSMDKDLMTEEELYYSALIGAIDSLKSGTTAILDHHASFGMIEGSLDVLEKALKDAGLKGSLCFEVSDRWGPKARDASIEENVRFIRKNANDPFVRAMFGLHASFTLEDETLKRCAEEAEGLNASFHFHLAEGLADVTDARERGYKGVTDRLYELGVLIPGSLAIHGVHIDEPEIELLAKCGVNVVHNPESNMNNAVGVPNVVGMIAKGVNVGLGTDGYTPSMLESAKVAYIIHKHERRDPTVGWTETAKMLFESNAAIFSAHFGKPMGVIKEGAAADLVVLDYYPPTPLTPQNLLGHLIFGIRDSAVNTVIAGGREVVKDHVLVSVDEESVMAEAKKVAERYWKKRS</sequence>
<organism evidence="3 4">
    <name type="scientific">Acetomicrobium hydrogeniformans ATCC BAA-1850</name>
    <dbReference type="NCBI Taxonomy" id="592015"/>
    <lineage>
        <taxon>Bacteria</taxon>
        <taxon>Thermotogati</taxon>
        <taxon>Synergistota</taxon>
        <taxon>Synergistia</taxon>
        <taxon>Synergistales</taxon>
        <taxon>Acetomicrobiaceae</taxon>
        <taxon>Acetomicrobium</taxon>
    </lineage>
</organism>
<dbReference type="InterPro" id="IPR017700">
    <property type="entry name" value="Aminohydrolase_SsnA"/>
</dbReference>
<dbReference type="PANTHER" id="PTHR43794:SF11">
    <property type="entry name" value="AMIDOHYDROLASE-RELATED DOMAIN-CONTAINING PROTEIN"/>
    <property type="match status" value="1"/>
</dbReference>
<dbReference type="InterPro" id="IPR011059">
    <property type="entry name" value="Metal-dep_hydrolase_composite"/>
</dbReference>
<dbReference type="AlphaFoldDB" id="A0A0T5X867"/>
<keyword evidence="1" id="KW-0378">Hydrolase</keyword>
<evidence type="ECO:0000259" key="2">
    <source>
        <dbReference type="Pfam" id="PF01979"/>
    </source>
</evidence>
<dbReference type="Gene3D" id="3.20.20.140">
    <property type="entry name" value="Metal-dependent hydrolases"/>
    <property type="match status" value="1"/>
</dbReference>
<name>A0A0T5X867_9BACT</name>
<dbReference type="Pfam" id="PF01979">
    <property type="entry name" value="Amidohydro_1"/>
    <property type="match status" value="1"/>
</dbReference>
<dbReference type="InterPro" id="IPR032466">
    <property type="entry name" value="Metal_Hydrolase"/>
</dbReference>
<reference evidence="4" key="1">
    <citation type="submission" date="2012-09" db="EMBL/GenBank/DDBJ databases">
        <authorList>
            <person name="Weinstock G."/>
            <person name="Sodergren E."/>
            <person name="Clifton S."/>
            <person name="Fulton L."/>
            <person name="Fulton B."/>
            <person name="Courtney L."/>
            <person name="Fronick C."/>
            <person name="Harrison M."/>
            <person name="Strong C."/>
            <person name="Farmer C."/>
            <person name="Delehaunty K."/>
            <person name="Markovic C."/>
            <person name="Hall O."/>
            <person name="Minx P."/>
            <person name="Tomlinson C."/>
            <person name="Mitreva M."/>
            <person name="Nelson J."/>
            <person name="Hou S."/>
            <person name="Wollam A."/>
            <person name="Pepin K.H."/>
            <person name="Johnson M."/>
            <person name="Bhonagiri V."/>
            <person name="Nash W.E."/>
            <person name="Suruliraj S."/>
            <person name="Warren W."/>
            <person name="Chinwalla A."/>
            <person name="Mardis E.R."/>
            <person name="Wilson R.K."/>
        </authorList>
    </citation>
    <scope>NUCLEOTIDE SEQUENCE [LARGE SCALE GENOMIC DNA]</scope>
    <source>
        <strain evidence="4">OS1</strain>
    </source>
</reference>